<sequence>MTDSQTEEFIPEEDKLFYHIAKEKFAPYYNFDDIPPHAFTPVGNSLSVNWEKYCSTAGECLTIKTENYPNGRNSRTHGVGHFITGEVRKIEFLEVFHSPSMSNKAHSLIKGIPPEKPKLPYNEMRKKLKRIFKTWDIRPIID</sequence>
<evidence type="ECO:0000313" key="1">
    <source>
        <dbReference type="EMBL" id="KAA6347334.1"/>
    </source>
</evidence>
<protein>
    <submittedName>
        <fullName evidence="1">Uncharacterized protein</fullName>
    </submittedName>
</protein>
<accession>A0A5J4SM77</accession>
<name>A0A5J4SM77_9ZZZZ</name>
<reference evidence="1" key="1">
    <citation type="submission" date="2019-03" db="EMBL/GenBank/DDBJ databases">
        <title>Single cell metagenomics reveals metabolic interactions within the superorganism composed of flagellate Streblomastix strix and complex community of Bacteroidetes bacteria on its surface.</title>
        <authorList>
            <person name="Treitli S.C."/>
            <person name="Kolisko M."/>
            <person name="Husnik F."/>
            <person name="Keeling P."/>
            <person name="Hampl V."/>
        </authorList>
    </citation>
    <scope>NUCLEOTIDE SEQUENCE</scope>
    <source>
        <strain evidence="1">STM</strain>
    </source>
</reference>
<gene>
    <name evidence="1" type="ORF">EZS27_005193</name>
</gene>
<comment type="caution">
    <text evidence="1">The sequence shown here is derived from an EMBL/GenBank/DDBJ whole genome shotgun (WGS) entry which is preliminary data.</text>
</comment>
<organism evidence="1">
    <name type="scientific">termite gut metagenome</name>
    <dbReference type="NCBI Taxonomy" id="433724"/>
    <lineage>
        <taxon>unclassified sequences</taxon>
        <taxon>metagenomes</taxon>
        <taxon>organismal metagenomes</taxon>
    </lineage>
</organism>
<dbReference type="AlphaFoldDB" id="A0A5J4SM77"/>
<dbReference type="EMBL" id="SNRY01000099">
    <property type="protein sequence ID" value="KAA6347334.1"/>
    <property type="molecule type" value="Genomic_DNA"/>
</dbReference>
<proteinExistence type="predicted"/>